<dbReference type="Pfam" id="PF00535">
    <property type="entry name" value="Glycos_transf_2"/>
    <property type="match status" value="1"/>
</dbReference>
<dbReference type="PANTHER" id="PTHR43685:SF2">
    <property type="entry name" value="GLYCOSYLTRANSFERASE 2-LIKE DOMAIN-CONTAINING PROTEIN"/>
    <property type="match status" value="1"/>
</dbReference>
<evidence type="ECO:0000256" key="1">
    <source>
        <dbReference type="ARBA" id="ARBA00022679"/>
    </source>
</evidence>
<gene>
    <name evidence="4" type="ORF">ACFO5T_07020</name>
</gene>
<feature type="domain" description="Glycosyltransferase 2-like" evidence="2">
    <location>
        <begin position="6"/>
        <end position="119"/>
    </location>
</feature>
<dbReference type="InterPro" id="IPR050834">
    <property type="entry name" value="Glycosyltransf_2"/>
</dbReference>
<protein>
    <submittedName>
        <fullName evidence="4">Glycosyltransferase family 2 protein</fullName>
        <ecNumber evidence="4">2.4.-.-</ecNumber>
    </submittedName>
</protein>
<dbReference type="PANTHER" id="PTHR43685">
    <property type="entry name" value="GLYCOSYLTRANSFERASE"/>
    <property type="match status" value="1"/>
</dbReference>
<dbReference type="RefSeq" id="WP_380033175.1">
    <property type="nucleotide sequence ID" value="NZ_JBHSHB010000012.1"/>
</dbReference>
<dbReference type="CDD" id="cd00761">
    <property type="entry name" value="Glyco_tranf_GTA_type"/>
    <property type="match status" value="1"/>
</dbReference>
<dbReference type="SUPFAM" id="SSF53448">
    <property type="entry name" value="Nucleotide-diphospho-sugar transferases"/>
    <property type="match status" value="1"/>
</dbReference>
<sequence length="355" mass="41094">MQDLLTVVLPNRNRDLQLVVKSISSVYSQIEENVKLILVDYGSPVGYQKELKNVCAKFSKLQIILYQTQGQLWNKSRIINSVLKDCSSQYFMVSDIDMLWHPDFLEEVYSYLHSSKVLYFPVGFLTESESKREVSFHKYIVKGISTHEATGISIFPTVKLKSIGGFDEFYHGWGGEDTDVHIRLQRAGVTVEFIENTLYFKHQWHPKMYRSFKSNYPFAETLELINGQYLNRVQKGSVVKANNSSGTGIIPDSYDLSVDEVKINVLTTRDQVKSALYYIENCVGKRVLLTVKEHPERHDFIKKIKRKARGKALNFITIKEANNIILEWVVSKARDSFYQYKMSESNVITLEVHYR</sequence>
<dbReference type="InterPro" id="IPR001173">
    <property type="entry name" value="Glyco_trans_2-like"/>
</dbReference>
<dbReference type="InterPro" id="IPR029044">
    <property type="entry name" value="Nucleotide-diphossugar_trans"/>
</dbReference>
<keyword evidence="5" id="KW-1185">Reference proteome</keyword>
<dbReference type="EMBL" id="JBHSHB010000012">
    <property type="protein sequence ID" value="MFC4690176.1"/>
    <property type="molecule type" value="Genomic_DNA"/>
</dbReference>
<dbReference type="GO" id="GO:0016757">
    <property type="term" value="F:glycosyltransferase activity"/>
    <property type="evidence" value="ECO:0007669"/>
    <property type="project" value="UniProtKB-KW"/>
</dbReference>
<dbReference type="Gene3D" id="3.90.550.10">
    <property type="entry name" value="Spore Coat Polysaccharide Biosynthesis Protein SpsA, Chain A"/>
    <property type="match status" value="1"/>
</dbReference>
<reference evidence="5" key="1">
    <citation type="journal article" date="2019" name="Int. J. Syst. Evol. Microbiol.">
        <title>The Global Catalogue of Microorganisms (GCM) 10K type strain sequencing project: providing services to taxonomists for standard genome sequencing and annotation.</title>
        <authorList>
            <consortium name="The Broad Institute Genomics Platform"/>
            <consortium name="The Broad Institute Genome Sequencing Center for Infectious Disease"/>
            <person name="Wu L."/>
            <person name="Ma J."/>
        </authorList>
    </citation>
    <scope>NUCLEOTIDE SEQUENCE [LARGE SCALE GENOMIC DNA]</scope>
    <source>
        <strain evidence="5">CGMCC 4.7427</strain>
    </source>
</reference>
<dbReference type="InterPro" id="IPR027791">
    <property type="entry name" value="Galactosyl_T_C"/>
</dbReference>
<dbReference type="Pfam" id="PF02709">
    <property type="entry name" value="Glyco_transf_7C"/>
    <property type="match status" value="1"/>
</dbReference>
<organism evidence="4 5">
    <name type="scientific">Dokdonia genika</name>
    <dbReference type="NCBI Taxonomy" id="308113"/>
    <lineage>
        <taxon>Bacteria</taxon>
        <taxon>Pseudomonadati</taxon>
        <taxon>Bacteroidota</taxon>
        <taxon>Flavobacteriia</taxon>
        <taxon>Flavobacteriales</taxon>
        <taxon>Flavobacteriaceae</taxon>
        <taxon>Dokdonia</taxon>
    </lineage>
</organism>
<dbReference type="Proteomes" id="UP001595878">
    <property type="component" value="Unassembled WGS sequence"/>
</dbReference>
<evidence type="ECO:0000313" key="5">
    <source>
        <dbReference type="Proteomes" id="UP001595878"/>
    </source>
</evidence>
<evidence type="ECO:0000259" key="3">
    <source>
        <dbReference type="Pfam" id="PF02709"/>
    </source>
</evidence>
<dbReference type="EC" id="2.4.-.-" evidence="4"/>
<proteinExistence type="predicted"/>
<accession>A0ABV9L7S4</accession>
<evidence type="ECO:0000259" key="2">
    <source>
        <dbReference type="Pfam" id="PF00535"/>
    </source>
</evidence>
<comment type="caution">
    <text evidence="4">The sequence shown here is derived from an EMBL/GenBank/DDBJ whole genome shotgun (WGS) entry which is preliminary data.</text>
</comment>
<name>A0ABV9L7S4_9FLAO</name>
<keyword evidence="4" id="KW-0328">Glycosyltransferase</keyword>
<evidence type="ECO:0000313" key="4">
    <source>
        <dbReference type="EMBL" id="MFC4690176.1"/>
    </source>
</evidence>
<keyword evidence="1 4" id="KW-0808">Transferase</keyword>
<feature type="domain" description="Galactosyltransferase C-terminal" evidence="3">
    <location>
        <begin position="137"/>
        <end position="202"/>
    </location>
</feature>